<dbReference type="Gene3D" id="1.10.240.10">
    <property type="entry name" value="Tyrosyl-Transfer RNA Synthetase"/>
    <property type="match status" value="1"/>
</dbReference>
<dbReference type="InterPro" id="IPR002942">
    <property type="entry name" value="S4_RNA-bd"/>
</dbReference>
<keyword evidence="14" id="KW-1185">Reference proteome</keyword>
<sequence>MHQMLNEHMLCLAPKAKEFIADEHLLKKLNLGCPLNVKAGFDPTAPDLHLGHTIVLDQLKIFQDQGHKVIVVIGDFTAKIGDPTGKNATRPALSDELINFNTVTYCDQAFKILDKDKTQIVFNSQWLDKLGASGLINLSSQYTVARMLERDDFQKRFSSNKSIAIHEFLYPLLQGYDSVALEADVEVGGIDQKFNLLMGRELQRTYSQIPQSIIMLPLLEGLDGVNKMSKSLGNYIGITDDSKQMFGKVMSISDDLMWRYFEMLSTCSNDELLDSKNAVSSGDKNPRDLKVSLAKELVCRYWSHDHAFQAEQSFFRQFSANEVPDDVPEMEIAAGDGCAISVVKVLKLSGLVDSHSEASRMIQQGAVRCNKDRVLDKDLLLPLGKFLIQVGKRKFCWVTVS</sequence>
<evidence type="ECO:0000256" key="6">
    <source>
        <dbReference type="ARBA" id="ARBA00022884"/>
    </source>
</evidence>
<keyword evidence="2 10" id="KW-0963">Cytoplasm</keyword>
<dbReference type="Proteomes" id="UP000198651">
    <property type="component" value="Chromosome I"/>
</dbReference>
<dbReference type="FunFam" id="1.10.240.10:FF:000006">
    <property type="entry name" value="Tyrosine--tRNA ligase"/>
    <property type="match status" value="1"/>
</dbReference>
<dbReference type="InterPro" id="IPR002305">
    <property type="entry name" value="aa-tRNA-synth_Ic"/>
</dbReference>
<evidence type="ECO:0000256" key="11">
    <source>
        <dbReference type="PROSITE-ProRule" id="PRU00182"/>
    </source>
</evidence>
<dbReference type="EMBL" id="LN906597">
    <property type="protein sequence ID" value="CUT17407.1"/>
    <property type="molecule type" value="Genomic_DNA"/>
</dbReference>
<organism evidence="13 14">
    <name type="scientific">Candidatus Ichthyocystis hellenicum</name>
    <dbReference type="NCBI Taxonomy" id="1561003"/>
    <lineage>
        <taxon>Bacteria</taxon>
        <taxon>Pseudomonadati</taxon>
        <taxon>Pseudomonadota</taxon>
        <taxon>Betaproteobacteria</taxon>
        <taxon>Burkholderiales</taxon>
        <taxon>Candidatus Ichthyocystis</taxon>
    </lineage>
</organism>
<dbReference type="PROSITE" id="PS00178">
    <property type="entry name" value="AA_TRNA_LIGASE_I"/>
    <property type="match status" value="1"/>
</dbReference>
<dbReference type="GO" id="GO:0004831">
    <property type="term" value="F:tyrosine-tRNA ligase activity"/>
    <property type="evidence" value="ECO:0007669"/>
    <property type="project" value="UniProtKB-UniRule"/>
</dbReference>
<evidence type="ECO:0000256" key="9">
    <source>
        <dbReference type="ARBA" id="ARBA00048248"/>
    </source>
</evidence>
<dbReference type="Pfam" id="PF01479">
    <property type="entry name" value="S4"/>
    <property type="match status" value="1"/>
</dbReference>
<evidence type="ECO:0000259" key="12">
    <source>
        <dbReference type="Pfam" id="PF01479"/>
    </source>
</evidence>
<evidence type="ECO:0000256" key="4">
    <source>
        <dbReference type="ARBA" id="ARBA00022741"/>
    </source>
</evidence>
<dbReference type="RefSeq" id="WP_242641378.1">
    <property type="nucleotide sequence ID" value="NZ_FLSL01000106.1"/>
</dbReference>
<keyword evidence="7 10" id="KW-0648">Protein biosynthesis</keyword>
<evidence type="ECO:0000256" key="2">
    <source>
        <dbReference type="ARBA" id="ARBA00022490"/>
    </source>
</evidence>
<dbReference type="HAMAP" id="MF_02007">
    <property type="entry name" value="Tyr_tRNA_synth_type2"/>
    <property type="match status" value="1"/>
</dbReference>
<keyword evidence="4 10" id="KW-0547">Nucleotide-binding</keyword>
<dbReference type="STRING" id="1561003.Ark11_0562"/>
<comment type="subcellular location">
    <subcellularLocation>
        <location evidence="10">Cytoplasm</location>
    </subcellularLocation>
</comment>
<dbReference type="PANTHER" id="PTHR11766">
    <property type="entry name" value="TYROSYL-TRNA SYNTHETASE"/>
    <property type="match status" value="1"/>
</dbReference>
<proteinExistence type="inferred from homology"/>
<evidence type="ECO:0000256" key="1">
    <source>
        <dbReference type="ARBA" id="ARBA00011738"/>
    </source>
</evidence>
<keyword evidence="5 10" id="KW-0067">ATP-binding</keyword>
<dbReference type="Gene3D" id="3.10.290.10">
    <property type="entry name" value="RNA-binding S4 domain"/>
    <property type="match status" value="1"/>
</dbReference>
<evidence type="ECO:0000313" key="14">
    <source>
        <dbReference type="Proteomes" id="UP000198651"/>
    </source>
</evidence>
<dbReference type="GO" id="GO:0003723">
    <property type="term" value="F:RNA binding"/>
    <property type="evidence" value="ECO:0007669"/>
    <property type="project" value="UniProtKB-KW"/>
</dbReference>
<keyword evidence="6 11" id="KW-0694">RNA-binding</keyword>
<dbReference type="InterPro" id="IPR014729">
    <property type="entry name" value="Rossmann-like_a/b/a_fold"/>
</dbReference>
<dbReference type="GO" id="GO:0005829">
    <property type="term" value="C:cytosol"/>
    <property type="evidence" value="ECO:0007669"/>
    <property type="project" value="TreeGrafter"/>
</dbReference>
<evidence type="ECO:0000256" key="7">
    <source>
        <dbReference type="ARBA" id="ARBA00022917"/>
    </source>
</evidence>
<dbReference type="InterPro" id="IPR001412">
    <property type="entry name" value="aa-tRNA-synth_I_CS"/>
</dbReference>
<dbReference type="PRINTS" id="PR01040">
    <property type="entry name" value="TRNASYNTHTYR"/>
</dbReference>
<dbReference type="NCBIfam" id="TIGR00234">
    <property type="entry name" value="tyrS"/>
    <property type="match status" value="1"/>
</dbReference>
<feature type="domain" description="RNA-binding S4" evidence="12">
    <location>
        <begin position="343"/>
        <end position="377"/>
    </location>
</feature>
<dbReference type="InterPro" id="IPR002307">
    <property type="entry name" value="Tyr-tRNA-ligase"/>
</dbReference>
<dbReference type="Gene3D" id="3.40.50.620">
    <property type="entry name" value="HUPs"/>
    <property type="match status" value="1"/>
</dbReference>
<accession>A0A0S4M318</accession>
<name>A0A0S4M318_9BURK</name>
<dbReference type="SUPFAM" id="SSF52374">
    <property type="entry name" value="Nucleotidylyl transferase"/>
    <property type="match status" value="1"/>
</dbReference>
<dbReference type="CDD" id="cd00165">
    <property type="entry name" value="S4"/>
    <property type="match status" value="1"/>
</dbReference>
<dbReference type="PATRIC" id="fig|1561003.3.peg.577"/>
<evidence type="ECO:0000256" key="8">
    <source>
        <dbReference type="ARBA" id="ARBA00023146"/>
    </source>
</evidence>
<comment type="catalytic activity">
    <reaction evidence="9 10">
        <text>tRNA(Tyr) + L-tyrosine + ATP = L-tyrosyl-tRNA(Tyr) + AMP + diphosphate + H(+)</text>
        <dbReference type="Rhea" id="RHEA:10220"/>
        <dbReference type="Rhea" id="RHEA-COMP:9706"/>
        <dbReference type="Rhea" id="RHEA-COMP:9707"/>
        <dbReference type="ChEBI" id="CHEBI:15378"/>
        <dbReference type="ChEBI" id="CHEBI:30616"/>
        <dbReference type="ChEBI" id="CHEBI:33019"/>
        <dbReference type="ChEBI" id="CHEBI:58315"/>
        <dbReference type="ChEBI" id="CHEBI:78442"/>
        <dbReference type="ChEBI" id="CHEBI:78536"/>
        <dbReference type="ChEBI" id="CHEBI:456215"/>
        <dbReference type="EC" id="6.1.1.1"/>
    </reaction>
</comment>
<dbReference type="PROSITE" id="PS50889">
    <property type="entry name" value="S4"/>
    <property type="match status" value="1"/>
</dbReference>
<dbReference type="Pfam" id="PF00579">
    <property type="entry name" value="tRNA-synt_1b"/>
    <property type="match status" value="1"/>
</dbReference>
<evidence type="ECO:0000256" key="10">
    <source>
        <dbReference type="HAMAP-Rule" id="MF_02007"/>
    </source>
</evidence>
<feature type="binding site" evidence="10">
    <location>
        <position position="230"/>
    </location>
    <ligand>
        <name>ATP</name>
        <dbReference type="ChEBI" id="CHEBI:30616"/>
    </ligand>
</feature>
<keyword evidence="3 10" id="KW-0436">Ligase</keyword>
<protein>
    <recommendedName>
        <fullName evidence="10">Tyrosine--tRNA ligase</fullName>
        <ecNumber evidence="10">6.1.1.1</ecNumber>
    </recommendedName>
    <alternativeName>
        <fullName evidence="10">Tyrosyl-tRNA synthetase</fullName>
        <shortName evidence="10">TyrRS</shortName>
    </alternativeName>
</protein>
<dbReference type="InterPro" id="IPR036986">
    <property type="entry name" value="S4_RNA-bd_sf"/>
</dbReference>
<dbReference type="CDD" id="cd00805">
    <property type="entry name" value="TyrRS_core"/>
    <property type="match status" value="1"/>
</dbReference>
<dbReference type="FunFam" id="3.40.50.620:FF:000061">
    <property type="entry name" value="Tyrosine--tRNA ligase"/>
    <property type="match status" value="1"/>
</dbReference>
<evidence type="ECO:0000256" key="3">
    <source>
        <dbReference type="ARBA" id="ARBA00022598"/>
    </source>
</evidence>
<evidence type="ECO:0000313" key="13">
    <source>
        <dbReference type="EMBL" id="CUT17407.1"/>
    </source>
</evidence>
<gene>
    <name evidence="10 13" type="primary">tyrS</name>
    <name evidence="13" type="ORF">Ark11_0562</name>
</gene>
<dbReference type="InterPro" id="IPR024088">
    <property type="entry name" value="Tyr-tRNA-ligase_bac-type"/>
</dbReference>
<comment type="similarity">
    <text evidence="10">Belongs to the class-I aminoacyl-tRNA synthetase family. TyrS type 2 subfamily.</text>
</comment>
<dbReference type="InterPro" id="IPR024108">
    <property type="entry name" value="Tyr-tRNA-ligase_bac_2"/>
</dbReference>
<feature type="short sequence motif" description="'KMSKS' region" evidence="10">
    <location>
        <begin position="227"/>
        <end position="231"/>
    </location>
</feature>
<reference evidence="14" key="1">
    <citation type="submission" date="2015-11" db="EMBL/GenBank/DDBJ databases">
        <authorList>
            <person name="Seth-Smith H.M.B."/>
        </authorList>
    </citation>
    <scope>NUCLEOTIDE SEQUENCE [LARGE SCALE GENOMIC DNA]</scope>
    <source>
        <strain evidence="14">2013Ark11</strain>
    </source>
</reference>
<dbReference type="PANTHER" id="PTHR11766:SF1">
    <property type="entry name" value="TYROSINE--TRNA LIGASE"/>
    <property type="match status" value="1"/>
</dbReference>
<dbReference type="AlphaFoldDB" id="A0A0S4M318"/>
<comment type="function">
    <text evidence="10">Catalyzes the attachment of tyrosine to tRNA(Tyr) in a two-step reaction: tyrosine is first activated by ATP to form Tyr-AMP and then transferred to the acceptor end of tRNA(Tyr).</text>
</comment>
<dbReference type="EC" id="6.1.1.1" evidence="10"/>
<evidence type="ECO:0000256" key="5">
    <source>
        <dbReference type="ARBA" id="ARBA00022840"/>
    </source>
</evidence>
<dbReference type="GO" id="GO:0005524">
    <property type="term" value="F:ATP binding"/>
    <property type="evidence" value="ECO:0007669"/>
    <property type="project" value="UniProtKB-UniRule"/>
</dbReference>
<feature type="short sequence motif" description="'HIGH' region" evidence="10">
    <location>
        <begin position="43"/>
        <end position="52"/>
    </location>
</feature>
<dbReference type="SUPFAM" id="SSF55174">
    <property type="entry name" value="Alpha-L RNA-binding motif"/>
    <property type="match status" value="1"/>
</dbReference>
<comment type="subunit">
    <text evidence="1 10">Homodimer.</text>
</comment>
<keyword evidence="8 10" id="KW-0030">Aminoacyl-tRNA synthetase</keyword>
<dbReference type="GO" id="GO:0006437">
    <property type="term" value="P:tyrosyl-tRNA aminoacylation"/>
    <property type="evidence" value="ECO:0007669"/>
    <property type="project" value="UniProtKB-UniRule"/>
</dbReference>